<evidence type="ECO:0000256" key="3">
    <source>
        <dbReference type="ARBA" id="ARBA00022679"/>
    </source>
</evidence>
<sequence>MATPDVLIGNRYRLVRTLGSGGMSVVWEARDELLDRRVAVKELRLQPGLSAEEARTVAERAMREARINARLQHPHAVTIFDVVEHDGRPCLVMELMSSRTLADVVRQSGSHALESSYVARVGSQVAAALAAAHRLGIVHRDIKPSNILISADGRACISDFGISRAIGDTTLTMTGMISGTPAYLAPEVARGSEATAASDVFSLGATLYSVLEGTPPFGTDGNAIALLHKVAEGDVPTPRRAGDLTPLLGRMLARQPPARPEMDQVATLLTELGSTDADHLSEGGTGVSTVAIEPPTGASRGVGVGTALGAGSGAATDLGAGSTVPLSSATTLPSAGRAPATPAESVPTAAAPSAGDPPGPPNRTTRRGRITAAVAAVTLIAAVAVVGVLWQHPLTPGPGPYASSQPGASQAQTHKPASKKSTTQATQDAGSGETTVTDEQTTSNAQDKSPKSNEPTKAPAPTGTSEKPGPPKPPKPTKPAKPTKPTDSGPGRGNGNGNGHNESRG</sequence>
<feature type="region of interest" description="Disordered" evidence="8">
    <location>
        <begin position="276"/>
        <end position="298"/>
    </location>
</feature>
<keyword evidence="5 10" id="KW-0418">Kinase</keyword>
<keyword evidence="3" id="KW-0808">Transferase</keyword>
<evidence type="ECO:0000256" key="5">
    <source>
        <dbReference type="ARBA" id="ARBA00022777"/>
    </source>
</evidence>
<reference evidence="11" key="1">
    <citation type="journal article" date="2019" name="Int. J. Syst. Evol. Microbiol.">
        <title>The Global Catalogue of Microorganisms (GCM) 10K type strain sequencing project: providing services to taxonomists for standard genome sequencing and annotation.</title>
        <authorList>
            <consortium name="The Broad Institute Genomics Platform"/>
            <consortium name="The Broad Institute Genome Sequencing Center for Infectious Disease"/>
            <person name="Wu L."/>
            <person name="Ma J."/>
        </authorList>
    </citation>
    <scope>NUCLEOTIDE SEQUENCE [LARGE SCALE GENOMIC DNA]</scope>
    <source>
        <strain evidence="11">JCM 16929</strain>
    </source>
</reference>
<feature type="domain" description="Protein kinase" evidence="9">
    <location>
        <begin position="12"/>
        <end position="272"/>
    </location>
</feature>
<dbReference type="PANTHER" id="PTHR43289">
    <property type="entry name" value="MITOGEN-ACTIVATED PROTEIN KINASE KINASE KINASE 20-RELATED"/>
    <property type="match status" value="1"/>
</dbReference>
<evidence type="ECO:0000256" key="6">
    <source>
        <dbReference type="ARBA" id="ARBA00022840"/>
    </source>
</evidence>
<evidence type="ECO:0000313" key="11">
    <source>
        <dbReference type="Proteomes" id="UP001501490"/>
    </source>
</evidence>
<dbReference type="RefSeq" id="WP_344810088.1">
    <property type="nucleotide sequence ID" value="NZ_BAABAB010000056.1"/>
</dbReference>
<keyword evidence="6 7" id="KW-0067">ATP-binding</keyword>
<name>A0ABP7AY71_9ACTN</name>
<feature type="region of interest" description="Disordered" evidence="8">
    <location>
        <begin position="321"/>
        <end position="366"/>
    </location>
</feature>
<dbReference type="PANTHER" id="PTHR43289:SF6">
    <property type="entry name" value="SERINE_THREONINE-PROTEIN KINASE NEKL-3"/>
    <property type="match status" value="1"/>
</dbReference>
<evidence type="ECO:0000256" key="4">
    <source>
        <dbReference type="ARBA" id="ARBA00022741"/>
    </source>
</evidence>
<organism evidence="10 11">
    <name type="scientific">Microlunatus ginsengisoli</name>
    <dbReference type="NCBI Taxonomy" id="363863"/>
    <lineage>
        <taxon>Bacteria</taxon>
        <taxon>Bacillati</taxon>
        <taxon>Actinomycetota</taxon>
        <taxon>Actinomycetes</taxon>
        <taxon>Propionibacteriales</taxon>
        <taxon>Propionibacteriaceae</taxon>
        <taxon>Microlunatus</taxon>
    </lineage>
</organism>
<dbReference type="Gene3D" id="1.10.510.10">
    <property type="entry name" value="Transferase(Phosphotransferase) domain 1"/>
    <property type="match status" value="1"/>
</dbReference>
<evidence type="ECO:0000313" key="10">
    <source>
        <dbReference type="EMBL" id="GAA3643373.1"/>
    </source>
</evidence>
<evidence type="ECO:0000259" key="9">
    <source>
        <dbReference type="PROSITE" id="PS50011"/>
    </source>
</evidence>
<dbReference type="GO" id="GO:0016301">
    <property type="term" value="F:kinase activity"/>
    <property type="evidence" value="ECO:0007669"/>
    <property type="project" value="UniProtKB-KW"/>
</dbReference>
<dbReference type="PROSITE" id="PS50011">
    <property type="entry name" value="PROTEIN_KINASE_DOM"/>
    <property type="match status" value="1"/>
</dbReference>
<comment type="caution">
    <text evidence="10">The sequence shown here is derived from an EMBL/GenBank/DDBJ whole genome shotgun (WGS) entry which is preliminary data.</text>
</comment>
<dbReference type="SMART" id="SM00220">
    <property type="entry name" value="S_TKc"/>
    <property type="match status" value="1"/>
</dbReference>
<evidence type="ECO:0000256" key="8">
    <source>
        <dbReference type="SAM" id="MobiDB-lite"/>
    </source>
</evidence>
<feature type="region of interest" description="Disordered" evidence="8">
    <location>
        <begin position="399"/>
        <end position="505"/>
    </location>
</feature>
<dbReference type="InterPro" id="IPR000719">
    <property type="entry name" value="Prot_kinase_dom"/>
</dbReference>
<gene>
    <name evidence="10" type="ORF">GCM10022236_52550</name>
</gene>
<protein>
    <recommendedName>
        <fullName evidence="1">non-specific serine/threonine protein kinase</fullName>
        <ecNumber evidence="1">2.7.11.1</ecNumber>
    </recommendedName>
</protein>
<keyword evidence="2" id="KW-0723">Serine/threonine-protein kinase</keyword>
<dbReference type="InterPro" id="IPR017441">
    <property type="entry name" value="Protein_kinase_ATP_BS"/>
</dbReference>
<dbReference type="PROSITE" id="PS00108">
    <property type="entry name" value="PROTEIN_KINASE_ST"/>
    <property type="match status" value="1"/>
</dbReference>
<dbReference type="InterPro" id="IPR008271">
    <property type="entry name" value="Ser/Thr_kinase_AS"/>
</dbReference>
<dbReference type="CDD" id="cd14014">
    <property type="entry name" value="STKc_PknB_like"/>
    <property type="match status" value="1"/>
</dbReference>
<dbReference type="Gene3D" id="3.30.200.20">
    <property type="entry name" value="Phosphorylase Kinase, domain 1"/>
    <property type="match status" value="1"/>
</dbReference>
<dbReference type="EMBL" id="BAABAB010000056">
    <property type="protein sequence ID" value="GAA3643373.1"/>
    <property type="molecule type" value="Genomic_DNA"/>
</dbReference>
<feature type="binding site" evidence="7">
    <location>
        <position position="41"/>
    </location>
    <ligand>
        <name>ATP</name>
        <dbReference type="ChEBI" id="CHEBI:30616"/>
    </ligand>
</feature>
<feature type="compositionally biased region" description="Pro residues" evidence="8">
    <location>
        <begin position="468"/>
        <end position="479"/>
    </location>
</feature>
<dbReference type="SUPFAM" id="SSF56112">
    <property type="entry name" value="Protein kinase-like (PK-like)"/>
    <property type="match status" value="1"/>
</dbReference>
<evidence type="ECO:0000256" key="1">
    <source>
        <dbReference type="ARBA" id="ARBA00012513"/>
    </source>
</evidence>
<evidence type="ECO:0000256" key="2">
    <source>
        <dbReference type="ARBA" id="ARBA00022527"/>
    </source>
</evidence>
<evidence type="ECO:0000256" key="7">
    <source>
        <dbReference type="PROSITE-ProRule" id="PRU10141"/>
    </source>
</evidence>
<accession>A0ABP7AY71</accession>
<dbReference type="Pfam" id="PF00069">
    <property type="entry name" value="Pkinase"/>
    <property type="match status" value="1"/>
</dbReference>
<feature type="compositionally biased region" description="Polar residues" evidence="8">
    <location>
        <begin position="402"/>
        <end position="455"/>
    </location>
</feature>
<dbReference type="InterPro" id="IPR011009">
    <property type="entry name" value="Kinase-like_dom_sf"/>
</dbReference>
<keyword evidence="11" id="KW-1185">Reference proteome</keyword>
<feature type="compositionally biased region" description="Polar residues" evidence="8">
    <location>
        <begin position="324"/>
        <end position="333"/>
    </location>
</feature>
<dbReference type="Proteomes" id="UP001501490">
    <property type="component" value="Unassembled WGS sequence"/>
</dbReference>
<dbReference type="PROSITE" id="PS00107">
    <property type="entry name" value="PROTEIN_KINASE_ATP"/>
    <property type="match status" value="1"/>
</dbReference>
<dbReference type="EC" id="2.7.11.1" evidence="1"/>
<keyword evidence="4 7" id="KW-0547">Nucleotide-binding</keyword>
<proteinExistence type="predicted"/>